<reference evidence="4" key="3">
    <citation type="submission" date="2025-04" db="UniProtKB">
        <authorList>
            <consortium name="RefSeq"/>
        </authorList>
    </citation>
    <scope>IDENTIFICATION</scope>
    <source>
        <strain evidence="4">CBS 304.34</strain>
    </source>
</reference>
<reference evidence="2 4" key="1">
    <citation type="journal article" date="2020" name="Stud. Mycol.">
        <title>101 Dothideomycetes genomes: a test case for predicting lifestyles and emergence of pathogens.</title>
        <authorList>
            <person name="Haridas S."/>
            <person name="Albert R."/>
            <person name="Binder M."/>
            <person name="Bloem J."/>
            <person name="Labutti K."/>
            <person name="Salamov A."/>
            <person name="Andreopoulos B."/>
            <person name="Baker S."/>
            <person name="Barry K."/>
            <person name="Bills G."/>
            <person name="Bluhm B."/>
            <person name="Cannon C."/>
            <person name="Castanera R."/>
            <person name="Culley D."/>
            <person name="Daum C."/>
            <person name="Ezra D."/>
            <person name="Gonzalez J."/>
            <person name="Henrissat B."/>
            <person name="Kuo A."/>
            <person name="Liang C."/>
            <person name="Lipzen A."/>
            <person name="Lutzoni F."/>
            <person name="Magnuson J."/>
            <person name="Mondo S."/>
            <person name="Nolan M."/>
            <person name="Ohm R."/>
            <person name="Pangilinan J."/>
            <person name="Park H.-J."/>
            <person name="Ramirez L."/>
            <person name="Alfaro M."/>
            <person name="Sun H."/>
            <person name="Tritt A."/>
            <person name="Yoshinaga Y."/>
            <person name="Zwiers L.-H."/>
            <person name="Turgeon B."/>
            <person name="Goodwin S."/>
            <person name="Spatafora J."/>
            <person name="Crous P."/>
            <person name="Grigoriev I."/>
        </authorList>
    </citation>
    <scope>NUCLEOTIDE SEQUENCE</scope>
    <source>
        <strain evidence="2 4">CBS 304.34</strain>
    </source>
</reference>
<name>A0A6A6YVH8_9PEZI</name>
<evidence type="ECO:0000256" key="1">
    <source>
        <dbReference type="SAM" id="MobiDB-lite"/>
    </source>
</evidence>
<proteinExistence type="predicted"/>
<evidence type="ECO:0000313" key="4">
    <source>
        <dbReference type="RefSeq" id="XP_033579916.1"/>
    </source>
</evidence>
<reference evidence="4" key="2">
    <citation type="submission" date="2020-04" db="EMBL/GenBank/DDBJ databases">
        <authorList>
            <consortium name="NCBI Genome Project"/>
        </authorList>
    </citation>
    <scope>NUCLEOTIDE SEQUENCE</scope>
    <source>
        <strain evidence="4">CBS 304.34</strain>
    </source>
</reference>
<dbReference type="OrthoDB" id="3759093at2759"/>
<organism evidence="2">
    <name type="scientific">Mytilinidion resinicola</name>
    <dbReference type="NCBI Taxonomy" id="574789"/>
    <lineage>
        <taxon>Eukaryota</taxon>
        <taxon>Fungi</taxon>
        <taxon>Dikarya</taxon>
        <taxon>Ascomycota</taxon>
        <taxon>Pezizomycotina</taxon>
        <taxon>Dothideomycetes</taxon>
        <taxon>Pleosporomycetidae</taxon>
        <taxon>Mytilinidiales</taxon>
        <taxon>Mytilinidiaceae</taxon>
        <taxon>Mytilinidion</taxon>
    </lineage>
</organism>
<gene>
    <name evidence="2 4" type="ORF">BDZ99DRAFT_246494</name>
</gene>
<feature type="region of interest" description="Disordered" evidence="1">
    <location>
        <begin position="1"/>
        <end position="44"/>
    </location>
</feature>
<sequence length="531" mass="59665">MDSHDNGGSPPSRKRKGSDSTVPIRLAKRPRSNSELQSALPTRQASATLDGLPLELRMMIVEHLEEAPAPAKGNGQGGSPRSRQYAWMKLSMSSRRDILNIRQLSRGLWDASWKSFGKLLGDLQFRVIPDDIEDLARISSIPQLTPYITHLSFGTSGFENWQHARVMDEKRGGSQSILSFLKTIASLIPASIVECIPAFRLLIKKYEVACHGQFYFMNSEYGSNTFAAALKALPRLRSIRIDSADWIGEDKTHLRGWLDQEADRALFDKIWELILPRLPKRSKAKEKASKLEPTTYSIYASHRGEATAATMRITRAIEASGTKLEELTQVWGEPEMIDAPPLRAIPLLCRFQDPANSLFHLHTLRIQVDFSTTPQCNDFDALTSLLLKSSALKHLNLTFRGPDSRMRRLHPELARDVVPLAEALLATPSELESLSVMLEGKATEQYLLDLLTTHKGSLKAVVLEQIVLVEGSWVSLLERLDEECEKLEYVKLQGVDRMGEDGEVVGWRRLGSELEALASQGTRFRVEWLKF</sequence>
<protein>
    <submittedName>
        <fullName evidence="2 4">Uncharacterized protein</fullName>
    </submittedName>
</protein>
<evidence type="ECO:0000313" key="2">
    <source>
        <dbReference type="EMBL" id="KAF2812952.1"/>
    </source>
</evidence>
<dbReference type="EMBL" id="MU003696">
    <property type="protein sequence ID" value="KAF2812952.1"/>
    <property type="molecule type" value="Genomic_DNA"/>
</dbReference>
<evidence type="ECO:0000313" key="3">
    <source>
        <dbReference type="Proteomes" id="UP000504636"/>
    </source>
</evidence>
<dbReference type="RefSeq" id="XP_033579916.1">
    <property type="nucleotide sequence ID" value="XM_033713637.1"/>
</dbReference>
<dbReference type="AlphaFoldDB" id="A0A6A6YVH8"/>
<dbReference type="Proteomes" id="UP000504636">
    <property type="component" value="Unplaced"/>
</dbReference>
<keyword evidence="3" id="KW-1185">Reference proteome</keyword>
<accession>A0A6A6YVH8</accession>
<dbReference type="GeneID" id="54454530"/>
<feature type="compositionally biased region" description="Polar residues" evidence="1">
    <location>
        <begin position="33"/>
        <end position="44"/>
    </location>
</feature>